<accession>A0ABW2Q2R2</accession>
<dbReference type="InterPro" id="IPR011008">
    <property type="entry name" value="Dimeric_a/b-barrel"/>
</dbReference>
<proteinExistence type="inferred from homology"/>
<dbReference type="Pfam" id="PF03795">
    <property type="entry name" value="YCII"/>
    <property type="match status" value="1"/>
</dbReference>
<dbReference type="RefSeq" id="WP_382390555.1">
    <property type="nucleotide sequence ID" value="NZ_JBHTCQ010000001.1"/>
</dbReference>
<dbReference type="Gene3D" id="3.30.70.1060">
    <property type="entry name" value="Dimeric alpha+beta barrel"/>
    <property type="match status" value="1"/>
</dbReference>
<feature type="domain" description="YCII-related" evidence="2">
    <location>
        <begin position="1"/>
        <end position="111"/>
    </location>
</feature>
<evidence type="ECO:0000259" key="2">
    <source>
        <dbReference type="Pfam" id="PF03795"/>
    </source>
</evidence>
<evidence type="ECO:0000313" key="3">
    <source>
        <dbReference type="EMBL" id="MFC7403775.1"/>
    </source>
</evidence>
<sequence length="130" mass="13894">MRYALLLHNVEPGPGEIPEEGLEEMERLFQEYADALDRAGVLIAAEVLQFSPATTTVTRRTGEVQIQDGPFAETKEALAGIFVIDVADGDAAIAWAEKCPGATYGSVEVRPAATSYVDGAWTAPSPVERA</sequence>
<dbReference type="InterPro" id="IPR005545">
    <property type="entry name" value="YCII"/>
</dbReference>
<evidence type="ECO:0000313" key="4">
    <source>
        <dbReference type="Proteomes" id="UP001596455"/>
    </source>
</evidence>
<dbReference type="PANTHER" id="PTHR35174">
    <property type="entry name" value="BLL7171 PROTEIN-RELATED"/>
    <property type="match status" value="1"/>
</dbReference>
<evidence type="ECO:0000256" key="1">
    <source>
        <dbReference type="ARBA" id="ARBA00007689"/>
    </source>
</evidence>
<reference evidence="4" key="1">
    <citation type="journal article" date="2019" name="Int. J. Syst. Evol. Microbiol.">
        <title>The Global Catalogue of Microorganisms (GCM) 10K type strain sequencing project: providing services to taxonomists for standard genome sequencing and annotation.</title>
        <authorList>
            <consortium name="The Broad Institute Genomics Platform"/>
            <consortium name="The Broad Institute Genome Sequencing Center for Infectious Disease"/>
            <person name="Wu L."/>
            <person name="Ma J."/>
        </authorList>
    </citation>
    <scope>NUCLEOTIDE SEQUENCE [LARGE SCALE GENOMIC DNA]</scope>
    <source>
        <strain evidence="4">JCM 1490</strain>
    </source>
</reference>
<organism evidence="3 4">
    <name type="scientific">Georgenia alba</name>
    <dbReference type="NCBI Taxonomy" id="2233858"/>
    <lineage>
        <taxon>Bacteria</taxon>
        <taxon>Bacillati</taxon>
        <taxon>Actinomycetota</taxon>
        <taxon>Actinomycetes</taxon>
        <taxon>Micrococcales</taxon>
        <taxon>Bogoriellaceae</taxon>
        <taxon>Georgenia</taxon>
    </lineage>
</organism>
<gene>
    <name evidence="3" type="ORF">ACFQQL_01535</name>
</gene>
<dbReference type="PANTHER" id="PTHR35174:SF3">
    <property type="entry name" value="BLL7171 PROTEIN"/>
    <property type="match status" value="1"/>
</dbReference>
<dbReference type="EMBL" id="JBHTCQ010000001">
    <property type="protein sequence ID" value="MFC7403775.1"/>
    <property type="molecule type" value="Genomic_DNA"/>
</dbReference>
<protein>
    <submittedName>
        <fullName evidence="3">YciI family protein</fullName>
    </submittedName>
</protein>
<dbReference type="SUPFAM" id="SSF54909">
    <property type="entry name" value="Dimeric alpha+beta barrel"/>
    <property type="match status" value="1"/>
</dbReference>
<name>A0ABW2Q2R2_9MICO</name>
<keyword evidence="4" id="KW-1185">Reference proteome</keyword>
<comment type="caution">
    <text evidence="3">The sequence shown here is derived from an EMBL/GenBank/DDBJ whole genome shotgun (WGS) entry which is preliminary data.</text>
</comment>
<dbReference type="Proteomes" id="UP001596455">
    <property type="component" value="Unassembled WGS sequence"/>
</dbReference>
<comment type="similarity">
    <text evidence="1">Belongs to the YciI family.</text>
</comment>